<proteinExistence type="predicted"/>
<evidence type="ECO:0000256" key="2">
    <source>
        <dbReference type="ARBA" id="ARBA00022490"/>
    </source>
</evidence>
<feature type="region of interest" description="Disordered" evidence="6">
    <location>
        <begin position="1"/>
        <end position="121"/>
    </location>
</feature>
<comment type="subcellular location">
    <subcellularLocation>
        <location evidence="1">Cytoplasm</location>
    </subcellularLocation>
</comment>
<feature type="region of interest" description="Disordered" evidence="6">
    <location>
        <begin position="252"/>
        <end position="273"/>
    </location>
</feature>
<evidence type="ECO:0000256" key="3">
    <source>
        <dbReference type="ARBA" id="ARBA00022553"/>
    </source>
</evidence>
<dbReference type="Proteomes" id="UP000593571">
    <property type="component" value="Unassembled WGS sequence"/>
</dbReference>
<feature type="coiled-coil region" evidence="5">
    <location>
        <begin position="144"/>
        <end position="175"/>
    </location>
</feature>
<dbReference type="SUPFAM" id="SSF57997">
    <property type="entry name" value="Tropomyosin"/>
    <property type="match status" value="1"/>
</dbReference>
<dbReference type="PANTHER" id="PTHR18902:SF26">
    <property type="entry name" value="GOLGIN SUBFAMILY A MEMBER 3"/>
    <property type="match status" value="1"/>
</dbReference>
<keyword evidence="3" id="KW-0597">Phosphoprotein</keyword>
<dbReference type="EMBL" id="JACASE010000005">
    <property type="protein sequence ID" value="KAF6465298.1"/>
    <property type="molecule type" value="Genomic_DNA"/>
</dbReference>
<keyword evidence="8" id="KW-1185">Reference proteome</keyword>
<keyword evidence="2" id="KW-0963">Cytoplasm</keyword>
<gene>
    <name evidence="7" type="ORF">HJG63_005769</name>
</gene>
<accession>A0A7J8GZF1</accession>
<evidence type="ECO:0000256" key="6">
    <source>
        <dbReference type="SAM" id="MobiDB-lite"/>
    </source>
</evidence>
<dbReference type="PANTHER" id="PTHR18902">
    <property type="entry name" value="NUCLEAR MITOTIC APPARATUS PROTEIN 1-RELATED"/>
    <property type="match status" value="1"/>
</dbReference>
<protein>
    <submittedName>
        <fullName evidence="7">Golgin A3</fullName>
    </submittedName>
</protein>
<evidence type="ECO:0000256" key="1">
    <source>
        <dbReference type="ARBA" id="ARBA00004496"/>
    </source>
</evidence>
<name>A0A7J8GZF1_ROUAE</name>
<feature type="coiled-coil region" evidence="5">
    <location>
        <begin position="407"/>
        <end position="455"/>
    </location>
</feature>
<sequence>MDGTLAVQDGLSEDGPSGVTSAHPDALHTPLGSPAPPDQWDEGASVEANSAASGGQSPDVPSKGDACQNGPTPQLPDPPSALGPSTSPMGPDAPPGVAAFHDNLKTSQGPSAEGSGRKEALQSLRLSLPMQETRLCSTEASLPLEKEEQIRLQARKRLEEQLKQYRVKRQQERSSQPATKTRLFSTLDPELMLNPEILPRASAVAMTKEYSFLRTSVPRGPKVGSLGLLAHPKEKKSSRSSKIRSLADYRAEDADAGNSGGSIPAADRAAGPLKQHRGGAAAVVSEVSLSPGAEGRLENVSLVGDNVSEADGDESDSSSYSSVSASGVSGLLANTVGAREASYMVGGQEVAASALGQFPSITDVLQAATAEHQDRAPAVNGEVRSRAGSVGSSVSVESSVAEAHDEMLQVLKEKTRLEGQLEALSLEASQALKEKAELQAQLAALSTRLQAQAEHSHSSQQRQDSLSSEVDTLKRSCWDLERAMGDLQSMLEAKNASLASSNSDLQVAEEQYQRLLAKVEEMQRSMLSKDNTVHDLRQQMVALQSQLQQVQLERTTLTSKLKASQAEISSLQSVRQWYQQQLALAQEARVRLQGEMAHIQVGQMTQAGLLEHLKLENVSLSHQLTETQHRSIKEKERIALQLQGIEADMLDQEAAFVQIQEAKTMVEEDLQRRLEESEEEKQQLQQMAASAAALEQQLAQVKLTLHQRDQQLEVLQQEQLDLLKQFASSQEAVQGREQALSDLQVHFDELQARLEELQLEAASRDDTIRFLQNEKIVLEVALQAAKSSEEEFDRGAKRLEGGAEETLGTLEQLRQELAVRSSQVEHLQQETAALQKQTQRVKEQFLQQKVMVEAYRRDAASKDQLISELRATKKRLDSEVKELRRGLMQLQGDKASAEAERSRLQKEVSQVKQQMAALEGHLESVQRERDELEAHLQSLQLDKEQTAALTEANDELKKQMEELQREATRALGEQKQKMRRLGSDLNSAQKEMRTKHKAYESAVGILSRRLQEALTAKETAEAELSQLRAQAAGGGSDQMLRERAQALEAELQTVSRSKELLEKELQEVIALTSQELDELREKVAELEDEVGARAACGQPGARGPESQRRPCARHSPRVTVPGV</sequence>
<evidence type="ECO:0000256" key="4">
    <source>
        <dbReference type="ARBA" id="ARBA00023054"/>
    </source>
</evidence>
<dbReference type="Gene3D" id="1.10.287.1490">
    <property type="match status" value="1"/>
</dbReference>
<evidence type="ECO:0000313" key="7">
    <source>
        <dbReference type="EMBL" id="KAF6465298.1"/>
    </source>
</evidence>
<feature type="compositionally biased region" description="Polar residues" evidence="6">
    <location>
        <begin position="47"/>
        <end position="56"/>
    </location>
</feature>
<dbReference type="InterPro" id="IPR051841">
    <property type="entry name" value="MT-Golgi_org_protein"/>
</dbReference>
<feature type="region of interest" description="Disordered" evidence="6">
    <location>
        <begin position="970"/>
        <end position="996"/>
    </location>
</feature>
<feature type="region of interest" description="Disordered" evidence="6">
    <location>
        <begin position="1092"/>
        <end position="1123"/>
    </location>
</feature>
<dbReference type="GO" id="GO:0005737">
    <property type="term" value="C:cytoplasm"/>
    <property type="evidence" value="ECO:0007669"/>
    <property type="project" value="UniProtKB-SubCell"/>
</dbReference>
<dbReference type="AlphaFoldDB" id="A0A7J8GZF1"/>
<reference evidence="7 8" key="1">
    <citation type="journal article" date="2020" name="Nature">
        <title>Six reference-quality genomes reveal evolution of bat adaptations.</title>
        <authorList>
            <person name="Jebb D."/>
            <person name="Huang Z."/>
            <person name="Pippel M."/>
            <person name="Hughes G.M."/>
            <person name="Lavrichenko K."/>
            <person name="Devanna P."/>
            <person name="Winkler S."/>
            <person name="Jermiin L.S."/>
            <person name="Skirmuntt E.C."/>
            <person name="Katzourakis A."/>
            <person name="Burkitt-Gray L."/>
            <person name="Ray D.A."/>
            <person name="Sullivan K.A.M."/>
            <person name="Roscito J.G."/>
            <person name="Kirilenko B.M."/>
            <person name="Davalos L.M."/>
            <person name="Corthals A.P."/>
            <person name="Power M.L."/>
            <person name="Jones G."/>
            <person name="Ransome R.D."/>
            <person name="Dechmann D.K.N."/>
            <person name="Locatelli A.G."/>
            <person name="Puechmaille S.J."/>
            <person name="Fedrigo O."/>
            <person name="Jarvis E.D."/>
            <person name="Hiller M."/>
            <person name="Vernes S.C."/>
            <person name="Myers E.W."/>
            <person name="Teeling E.C."/>
        </authorList>
    </citation>
    <scope>NUCLEOTIDE SEQUENCE [LARGE SCALE GENOMIC DNA]</scope>
    <source>
        <strain evidence="7">MRouAeg1</strain>
        <tissue evidence="7">Muscle</tissue>
    </source>
</reference>
<feature type="coiled-coil region" evidence="5">
    <location>
        <begin position="491"/>
        <end position="567"/>
    </location>
</feature>
<keyword evidence="4 5" id="KW-0175">Coiled coil</keyword>
<evidence type="ECO:0000313" key="8">
    <source>
        <dbReference type="Proteomes" id="UP000593571"/>
    </source>
</evidence>
<comment type="caution">
    <text evidence="7">The sequence shown here is derived from an EMBL/GenBank/DDBJ whole genome shotgun (WGS) entry which is preliminary data.</text>
</comment>
<organism evidence="7 8">
    <name type="scientific">Rousettus aegyptiacus</name>
    <name type="common">Egyptian fruit bat</name>
    <name type="synonym">Pteropus aegyptiacus</name>
    <dbReference type="NCBI Taxonomy" id="9407"/>
    <lineage>
        <taxon>Eukaryota</taxon>
        <taxon>Metazoa</taxon>
        <taxon>Chordata</taxon>
        <taxon>Craniata</taxon>
        <taxon>Vertebrata</taxon>
        <taxon>Euteleostomi</taxon>
        <taxon>Mammalia</taxon>
        <taxon>Eutheria</taxon>
        <taxon>Laurasiatheria</taxon>
        <taxon>Chiroptera</taxon>
        <taxon>Yinpterochiroptera</taxon>
        <taxon>Pteropodoidea</taxon>
        <taxon>Pteropodidae</taxon>
        <taxon>Rousettinae</taxon>
        <taxon>Rousettus</taxon>
    </lineage>
</organism>
<evidence type="ECO:0000256" key="5">
    <source>
        <dbReference type="SAM" id="Coils"/>
    </source>
</evidence>